<keyword evidence="1" id="KW-0732">Signal</keyword>
<evidence type="ECO:0008006" key="4">
    <source>
        <dbReference type="Google" id="ProtNLM"/>
    </source>
</evidence>
<organism evidence="2 3">
    <name type="scientific">Burkholderia ubonensis subsp. mesacidophila</name>
    <dbReference type="NCBI Taxonomy" id="265293"/>
    <lineage>
        <taxon>Bacteria</taxon>
        <taxon>Pseudomonadati</taxon>
        <taxon>Pseudomonadota</taxon>
        <taxon>Betaproteobacteria</taxon>
        <taxon>Burkholderiales</taxon>
        <taxon>Burkholderiaceae</taxon>
        <taxon>Burkholderia</taxon>
        <taxon>Burkholderia cepacia complex</taxon>
    </lineage>
</organism>
<evidence type="ECO:0000313" key="2">
    <source>
        <dbReference type="EMBL" id="PCE34168.1"/>
    </source>
</evidence>
<dbReference type="GeneID" id="69001707"/>
<proteinExistence type="predicted"/>
<evidence type="ECO:0000256" key="1">
    <source>
        <dbReference type="SAM" id="SignalP"/>
    </source>
</evidence>
<evidence type="ECO:0000313" key="3">
    <source>
        <dbReference type="Proteomes" id="UP000217994"/>
    </source>
</evidence>
<name>A0A2A4FND5_9BURK</name>
<sequence length="129" mass="13802">MSYWRTLFIVVMLALSLPVQSFAAVSTQCAVAPDDAPRHPEQAAPEYHRDMPRMARADDAHRPRHHGDAHQARACSICASCCIETGLPAAPAVAAAPDAARVAHPIPPPAGVVSFLTDGVERPPRRLPV</sequence>
<dbReference type="RefSeq" id="WP_084907533.1">
    <property type="nucleotide sequence ID" value="NZ_CP020738.1"/>
</dbReference>
<dbReference type="Proteomes" id="UP000217994">
    <property type="component" value="Unassembled WGS sequence"/>
</dbReference>
<protein>
    <recommendedName>
        <fullName evidence="4">DUF2946 domain-containing protein</fullName>
    </recommendedName>
</protein>
<dbReference type="AlphaFoldDB" id="A0A2A4FND5"/>
<gene>
    <name evidence="2" type="ORF">BZL54_00985</name>
</gene>
<feature type="chain" id="PRO_5013127939" description="DUF2946 domain-containing protein" evidence="1">
    <location>
        <begin position="24"/>
        <end position="129"/>
    </location>
</feature>
<reference evidence="2 3" key="1">
    <citation type="submission" date="2017-01" db="EMBL/GenBank/DDBJ databases">
        <title>Whole-Genome Shotgun Sequencing of Two beta-Proteobacterial Species in Search of the Bulgecin Biosynthetic Cluster.</title>
        <authorList>
            <person name="Horsman M.E."/>
            <person name="Marous D.R."/>
            <person name="Li R."/>
            <person name="Oliver R.A."/>
            <person name="Byun B."/>
            <person name="Emrich S.J."/>
            <person name="Boggess B."/>
            <person name="Townsend C.A."/>
            <person name="Mobashery S."/>
        </authorList>
    </citation>
    <scope>NUCLEOTIDE SEQUENCE [LARGE SCALE GENOMIC DNA]</scope>
    <source>
        <strain evidence="2 3">ATCC 31433</strain>
    </source>
</reference>
<feature type="signal peptide" evidence="1">
    <location>
        <begin position="1"/>
        <end position="23"/>
    </location>
</feature>
<dbReference type="EMBL" id="MTZU01000004">
    <property type="protein sequence ID" value="PCE34168.1"/>
    <property type="molecule type" value="Genomic_DNA"/>
</dbReference>
<comment type="caution">
    <text evidence="2">The sequence shown here is derived from an EMBL/GenBank/DDBJ whole genome shotgun (WGS) entry which is preliminary data.</text>
</comment>
<accession>A0A2A4FND5</accession>